<dbReference type="AlphaFoldDB" id="A0A9Q8UUN5"/>
<protein>
    <submittedName>
        <fullName evidence="1">Uncharacterized protein</fullName>
    </submittedName>
</protein>
<evidence type="ECO:0000313" key="2">
    <source>
        <dbReference type="Proteomes" id="UP000756132"/>
    </source>
</evidence>
<evidence type="ECO:0000313" key="1">
    <source>
        <dbReference type="EMBL" id="UJO23065.1"/>
    </source>
</evidence>
<keyword evidence="2" id="KW-1185">Reference proteome</keyword>
<accession>A0A9Q8UUN5</accession>
<dbReference type="GeneID" id="71992306"/>
<dbReference type="OrthoDB" id="3650322at2759"/>
<dbReference type="EMBL" id="CP090172">
    <property type="protein sequence ID" value="UJO23065.1"/>
    <property type="molecule type" value="Genomic_DNA"/>
</dbReference>
<dbReference type="Proteomes" id="UP000756132">
    <property type="component" value="Chromosome 10"/>
</dbReference>
<gene>
    <name evidence="1" type="ORF">CLAFUR5_12428</name>
</gene>
<dbReference type="RefSeq" id="XP_047767431.1">
    <property type="nucleotide sequence ID" value="XM_047911576.1"/>
</dbReference>
<reference evidence="1" key="2">
    <citation type="journal article" date="2022" name="Microb. Genom.">
        <title>A chromosome-scale genome assembly of the tomato pathogen Cladosporium fulvum reveals a compartmentalized genome architecture and the presence of a dispensable chromosome.</title>
        <authorList>
            <person name="Zaccaron A.Z."/>
            <person name="Chen L.H."/>
            <person name="Samaras A."/>
            <person name="Stergiopoulos I."/>
        </authorList>
    </citation>
    <scope>NUCLEOTIDE SEQUENCE</scope>
    <source>
        <strain evidence="1">Race5_Kim</strain>
    </source>
</reference>
<name>A0A9Q8UUN5_PASFU</name>
<proteinExistence type="predicted"/>
<reference evidence="1" key="1">
    <citation type="submission" date="2021-12" db="EMBL/GenBank/DDBJ databases">
        <authorList>
            <person name="Zaccaron A."/>
            <person name="Stergiopoulos I."/>
        </authorList>
    </citation>
    <scope>NUCLEOTIDE SEQUENCE</scope>
    <source>
        <strain evidence="1">Race5_Kim</strain>
    </source>
</reference>
<sequence length="89" mass="9781">MRQKPVNLLNLPDLTGASVPSFLRMDRFRLLDFVVERCKARALKHTNAPGVLAKQIAMTPFDVSSSRRFNLLAWPGAFSGAYVDSGGST</sequence>
<organism evidence="1 2">
    <name type="scientific">Passalora fulva</name>
    <name type="common">Tomato leaf mold</name>
    <name type="synonym">Cladosporium fulvum</name>
    <dbReference type="NCBI Taxonomy" id="5499"/>
    <lineage>
        <taxon>Eukaryota</taxon>
        <taxon>Fungi</taxon>
        <taxon>Dikarya</taxon>
        <taxon>Ascomycota</taxon>
        <taxon>Pezizomycotina</taxon>
        <taxon>Dothideomycetes</taxon>
        <taxon>Dothideomycetidae</taxon>
        <taxon>Mycosphaerellales</taxon>
        <taxon>Mycosphaerellaceae</taxon>
        <taxon>Fulvia</taxon>
    </lineage>
</organism>
<dbReference type="KEGG" id="ffu:CLAFUR5_12428"/>